<accession>A0AAW0FW03</accession>
<gene>
    <name evidence="6" type="ORF">QCA50_014639</name>
</gene>
<keyword evidence="3" id="KW-0812">Transmembrane</keyword>
<keyword evidence="4" id="KW-1133">Transmembrane helix</keyword>
<evidence type="ECO:0000256" key="4">
    <source>
        <dbReference type="ARBA" id="ARBA00022989"/>
    </source>
</evidence>
<evidence type="ECO:0000256" key="1">
    <source>
        <dbReference type="ARBA" id="ARBA00004141"/>
    </source>
</evidence>
<evidence type="ECO:0000256" key="2">
    <source>
        <dbReference type="ARBA" id="ARBA00005402"/>
    </source>
</evidence>
<dbReference type="GO" id="GO:0006696">
    <property type="term" value="P:ergosterol biosynthetic process"/>
    <property type="evidence" value="ECO:0007669"/>
    <property type="project" value="TreeGrafter"/>
</dbReference>
<dbReference type="EMBL" id="JASBNA010000036">
    <property type="protein sequence ID" value="KAK7682434.1"/>
    <property type="molecule type" value="Genomic_DNA"/>
</dbReference>
<comment type="subcellular location">
    <subcellularLocation>
        <location evidence="1">Membrane</location>
        <topology evidence="1">Multi-pass membrane protein</topology>
    </subcellularLocation>
</comment>
<protein>
    <submittedName>
        <fullName evidence="6">Uncharacterized protein</fullName>
    </submittedName>
</protein>
<dbReference type="PANTHER" id="PTHR21257:SF52">
    <property type="entry name" value="DELTA(14)-STEROL REDUCTASE TM7SF2"/>
    <property type="match status" value="1"/>
</dbReference>
<name>A0AAW0FW03_9APHY</name>
<dbReference type="InterPro" id="IPR001171">
    <property type="entry name" value="ERG24_DHCR-like"/>
</dbReference>
<dbReference type="GO" id="GO:0005789">
    <property type="term" value="C:endoplasmic reticulum membrane"/>
    <property type="evidence" value="ECO:0007669"/>
    <property type="project" value="TreeGrafter"/>
</dbReference>
<reference evidence="6 7" key="1">
    <citation type="submission" date="2022-09" db="EMBL/GenBank/DDBJ databases">
        <authorList>
            <person name="Palmer J.M."/>
        </authorList>
    </citation>
    <scope>NUCLEOTIDE SEQUENCE [LARGE SCALE GENOMIC DNA]</scope>
    <source>
        <strain evidence="6 7">DSM 7382</strain>
    </source>
</reference>
<evidence type="ECO:0000313" key="7">
    <source>
        <dbReference type="Proteomes" id="UP001385951"/>
    </source>
</evidence>
<comment type="caution">
    <text evidence="6">The sequence shown here is derived from an EMBL/GenBank/DDBJ whole genome shotgun (WGS) entry which is preliminary data.</text>
</comment>
<organism evidence="6 7">
    <name type="scientific">Cerrena zonata</name>
    <dbReference type="NCBI Taxonomy" id="2478898"/>
    <lineage>
        <taxon>Eukaryota</taxon>
        <taxon>Fungi</taxon>
        <taxon>Dikarya</taxon>
        <taxon>Basidiomycota</taxon>
        <taxon>Agaricomycotina</taxon>
        <taxon>Agaricomycetes</taxon>
        <taxon>Polyporales</taxon>
        <taxon>Cerrenaceae</taxon>
        <taxon>Cerrena</taxon>
    </lineage>
</organism>
<comment type="similarity">
    <text evidence="2">Belongs to the ERG4/ERG24 family.</text>
</comment>
<dbReference type="PANTHER" id="PTHR21257">
    <property type="entry name" value="DELTA(14)-STEROL REDUCTASE"/>
    <property type="match status" value="1"/>
</dbReference>
<evidence type="ECO:0000313" key="6">
    <source>
        <dbReference type="EMBL" id="KAK7682434.1"/>
    </source>
</evidence>
<keyword evidence="5" id="KW-0472">Membrane</keyword>
<dbReference type="Proteomes" id="UP001385951">
    <property type="component" value="Unassembled WGS sequence"/>
</dbReference>
<evidence type="ECO:0000256" key="3">
    <source>
        <dbReference type="ARBA" id="ARBA00022692"/>
    </source>
</evidence>
<dbReference type="Pfam" id="PF01222">
    <property type="entry name" value="ERG4_ERG24"/>
    <property type="match status" value="1"/>
</dbReference>
<keyword evidence="7" id="KW-1185">Reference proteome</keyword>
<dbReference type="AlphaFoldDB" id="A0AAW0FW03"/>
<proteinExistence type="inferred from homology"/>
<dbReference type="GO" id="GO:0050613">
    <property type="term" value="F:Delta14-sterol reductase activity"/>
    <property type="evidence" value="ECO:0007669"/>
    <property type="project" value="TreeGrafter"/>
</dbReference>
<sequence length="69" mass="8083">MGRLGTRQSPRYVRSSLTRSRRKFWKPNYDLFIGRELNPSIGSFDLKSFTELRPGLMLWALEDISMACE</sequence>
<evidence type="ECO:0000256" key="5">
    <source>
        <dbReference type="ARBA" id="ARBA00023136"/>
    </source>
</evidence>